<organism evidence="1 2">
    <name type="scientific">Colletotrichum scovillei</name>
    <dbReference type="NCBI Taxonomy" id="1209932"/>
    <lineage>
        <taxon>Eukaryota</taxon>
        <taxon>Fungi</taxon>
        <taxon>Dikarya</taxon>
        <taxon>Ascomycota</taxon>
        <taxon>Pezizomycotina</taxon>
        <taxon>Sordariomycetes</taxon>
        <taxon>Hypocreomycetidae</taxon>
        <taxon>Glomerellales</taxon>
        <taxon>Glomerellaceae</taxon>
        <taxon>Colletotrichum</taxon>
        <taxon>Colletotrichum acutatum species complex</taxon>
    </lineage>
</organism>
<sequence>MAPQRTYGYLTAFAVTSVNRSGLRNGMLGGGMACVVKMLADMLGLDAVAVCPTPRSHSSGT</sequence>
<keyword evidence="2" id="KW-1185">Reference proteome</keyword>
<reference evidence="1" key="1">
    <citation type="submission" date="2021-05" db="EMBL/GenBank/DDBJ databases">
        <title>Comparative genomics of three Colletotrichum scovillei strains and genetic complementation revealed genes involved fungal growth and virulence on chili pepper.</title>
        <authorList>
            <person name="Hsieh D.-K."/>
            <person name="Chuang S.-C."/>
            <person name="Chen C.-Y."/>
            <person name="Chao Y.-T."/>
            <person name="Lu M.-Y.J."/>
            <person name="Lee M.-H."/>
            <person name="Shih M.-C."/>
        </authorList>
    </citation>
    <scope>NUCLEOTIDE SEQUENCE</scope>
    <source>
        <strain evidence="1">Coll-153</strain>
    </source>
</reference>
<proteinExistence type="predicted"/>
<dbReference type="Proteomes" id="UP000699042">
    <property type="component" value="Unassembled WGS sequence"/>
</dbReference>
<evidence type="ECO:0000313" key="2">
    <source>
        <dbReference type="Proteomes" id="UP000699042"/>
    </source>
</evidence>
<evidence type="ECO:0000313" key="1">
    <source>
        <dbReference type="EMBL" id="KAG7055580.1"/>
    </source>
</evidence>
<gene>
    <name evidence="1" type="ORF">JMJ77_008035</name>
</gene>
<comment type="caution">
    <text evidence="1">The sequence shown here is derived from an EMBL/GenBank/DDBJ whole genome shotgun (WGS) entry which is preliminary data.</text>
</comment>
<accession>A0A9P7RE41</accession>
<name>A0A9P7RE41_9PEZI</name>
<dbReference type="AlphaFoldDB" id="A0A9P7RE41"/>
<dbReference type="EMBL" id="JAESDN010000002">
    <property type="protein sequence ID" value="KAG7055580.1"/>
    <property type="molecule type" value="Genomic_DNA"/>
</dbReference>
<protein>
    <submittedName>
        <fullName evidence="1">Uncharacterized protein</fullName>
    </submittedName>
</protein>